<evidence type="ECO:0000259" key="1">
    <source>
        <dbReference type="Pfam" id="PF22557"/>
    </source>
</evidence>
<dbReference type="Proteomes" id="UP001607221">
    <property type="component" value="Unassembled WGS sequence"/>
</dbReference>
<organism evidence="2 3">
    <name type="scientific">Vibrio jasicida</name>
    <dbReference type="NCBI Taxonomy" id="766224"/>
    <lineage>
        <taxon>Bacteria</taxon>
        <taxon>Pseudomonadati</taxon>
        <taxon>Pseudomonadota</taxon>
        <taxon>Gammaproteobacteria</taxon>
        <taxon>Vibrionales</taxon>
        <taxon>Vibrionaceae</taxon>
        <taxon>Vibrio</taxon>
    </lineage>
</organism>
<dbReference type="Pfam" id="PF22557">
    <property type="entry name" value="DuOB"/>
    <property type="match status" value="1"/>
</dbReference>
<comment type="caution">
    <text evidence="2">The sequence shown here is derived from an EMBL/GenBank/DDBJ whole genome shotgun (WGS) entry which is preliminary data.</text>
</comment>
<dbReference type="RefSeq" id="WP_228905342.1">
    <property type="nucleotide sequence ID" value="NZ_JBIHSE010000001.1"/>
</dbReference>
<name>A0ABW7J4G2_9VIBR</name>
<keyword evidence="3" id="KW-1185">Reference proteome</keyword>
<evidence type="ECO:0000313" key="3">
    <source>
        <dbReference type="Proteomes" id="UP001607221"/>
    </source>
</evidence>
<protein>
    <recommendedName>
        <fullName evidence="1">Dual OB-containing domain-containing protein</fullName>
    </recommendedName>
</protein>
<proteinExistence type="predicted"/>
<evidence type="ECO:0000313" key="2">
    <source>
        <dbReference type="EMBL" id="MFH0271219.1"/>
    </source>
</evidence>
<dbReference type="EMBL" id="JBIHSE010000001">
    <property type="protein sequence ID" value="MFH0271219.1"/>
    <property type="molecule type" value="Genomic_DNA"/>
</dbReference>
<dbReference type="InterPro" id="IPR054335">
    <property type="entry name" value="DuOB_dom"/>
</dbReference>
<reference evidence="2 3" key="1">
    <citation type="submission" date="2024-10" db="EMBL/GenBank/DDBJ databases">
        <authorList>
            <person name="Yibar A."/>
            <person name="Saticioglu I.B."/>
            <person name="Duman M."/>
            <person name="Ajmi N."/>
            <person name="Gurler F."/>
            <person name="Ay H."/>
            <person name="Onuk E."/>
            <person name="Guler S."/>
            <person name="Romalde J.L."/>
        </authorList>
    </citation>
    <scope>NUCLEOTIDE SEQUENCE [LARGE SCALE GENOMIC DNA]</scope>
    <source>
        <strain evidence="2 3">1-TCBS-A</strain>
    </source>
</reference>
<feature type="domain" description="Dual OB-containing" evidence="1">
    <location>
        <begin position="1"/>
        <end position="199"/>
    </location>
</feature>
<sequence length="200" mass="22526">MVVLANSIKKGQRCVAGKCLETKKWIRPVATPFGAELTTIQSSARNPYGIYPVKTLQKVNISFKGAVPLENQPENRLVDGSEWQQRYNVSKDELTQFLDYPNSLWGPGSRVSYSDIQSKLVHVEQSLFLVRVDNLSLYTADFGSKRRATFSYNGFDYDLPVTSPNFDDLVYKQDGLMGILCISLGENYQGNCYKIIAAIY</sequence>
<accession>A0ABW7J4G2</accession>
<gene>
    <name evidence="2" type="ORF">ACGRHZ_07725</name>
</gene>